<evidence type="ECO:0000313" key="3">
    <source>
        <dbReference type="EMBL" id="KAJ9698429.1"/>
    </source>
</evidence>
<proteinExistence type="predicted"/>
<dbReference type="Pfam" id="PF03469">
    <property type="entry name" value="XH"/>
    <property type="match status" value="1"/>
</dbReference>
<dbReference type="PANTHER" id="PTHR21596:SF23">
    <property type="entry name" value="FACTOR OF DNA METHYLATION 4"/>
    <property type="match status" value="1"/>
</dbReference>
<dbReference type="InterPro" id="IPR045177">
    <property type="entry name" value="FDM1-5/IDN2"/>
</dbReference>
<dbReference type="Proteomes" id="UP001168098">
    <property type="component" value="Unassembled WGS sequence"/>
</dbReference>
<dbReference type="AlphaFoldDB" id="A0AA39A1Y1"/>
<feature type="coiled-coil region" evidence="1">
    <location>
        <begin position="43"/>
        <end position="182"/>
    </location>
</feature>
<evidence type="ECO:0000313" key="4">
    <source>
        <dbReference type="Proteomes" id="UP001168098"/>
    </source>
</evidence>
<dbReference type="EMBL" id="JARBHA010000006">
    <property type="protein sequence ID" value="KAJ9698429.1"/>
    <property type="molecule type" value="Genomic_DNA"/>
</dbReference>
<keyword evidence="4" id="KW-1185">Reference proteome</keyword>
<organism evidence="3 4">
    <name type="scientific">Vitis rotundifolia</name>
    <name type="common">Muscadine grape</name>
    <dbReference type="NCBI Taxonomy" id="103349"/>
    <lineage>
        <taxon>Eukaryota</taxon>
        <taxon>Viridiplantae</taxon>
        <taxon>Streptophyta</taxon>
        <taxon>Embryophyta</taxon>
        <taxon>Tracheophyta</taxon>
        <taxon>Spermatophyta</taxon>
        <taxon>Magnoliopsida</taxon>
        <taxon>eudicotyledons</taxon>
        <taxon>Gunneridae</taxon>
        <taxon>Pentapetalae</taxon>
        <taxon>rosids</taxon>
        <taxon>Vitales</taxon>
        <taxon>Vitaceae</taxon>
        <taxon>Viteae</taxon>
        <taxon>Vitis</taxon>
    </lineage>
</organism>
<reference evidence="3 4" key="1">
    <citation type="journal article" date="2023" name="BMC Biotechnol.">
        <title>Vitis rotundifolia cv Carlos genome sequencing.</title>
        <authorList>
            <person name="Huff M."/>
            <person name="Hulse-Kemp A."/>
            <person name="Scheffler B."/>
            <person name="Youngblood R."/>
            <person name="Simpson S."/>
            <person name="Babiker E."/>
            <person name="Staton M."/>
        </authorList>
    </citation>
    <scope>NUCLEOTIDE SEQUENCE [LARGE SCALE GENOMIC DNA]</scope>
    <source>
        <tissue evidence="3">Leaf</tissue>
    </source>
</reference>
<dbReference type="PANTHER" id="PTHR21596">
    <property type="entry name" value="RIBONUCLEASE P SUBUNIT P38"/>
    <property type="match status" value="1"/>
</dbReference>
<evidence type="ECO:0000256" key="1">
    <source>
        <dbReference type="SAM" id="Coils"/>
    </source>
</evidence>
<evidence type="ECO:0000259" key="2">
    <source>
        <dbReference type="Pfam" id="PF03469"/>
    </source>
</evidence>
<gene>
    <name evidence="3" type="ORF">PVL29_007491</name>
</gene>
<feature type="domain" description="Factor of DNA methylation 1-5/IDN2" evidence="2">
    <location>
        <begin position="213"/>
        <end position="342"/>
    </location>
</feature>
<dbReference type="GO" id="GO:0080188">
    <property type="term" value="P:gene silencing by siRNA-directed DNA methylation"/>
    <property type="evidence" value="ECO:0007669"/>
    <property type="project" value="InterPro"/>
</dbReference>
<dbReference type="InterPro" id="IPR005379">
    <property type="entry name" value="FDM1-5/IDN2_XH"/>
</dbReference>
<name>A0AA39A1Y1_VITRO</name>
<sequence length="346" mass="41232">MIGDTSQELHGTAKLNTNSFTIEMQKNALYHFQQLSSEYEKIAAHLHSQTKQLEQRQKQLDERQKQLDVDRLKFSQEKKMNMKATIEQKKAVEKVLRLAEDQRREKEKLHKRIIELERKLEAKQALELEIEHMRGALQVMKHMGEKRGMDMKIKMDKIQEELKEKDEELDDLEALNQALFVKERKSNDELQEARKELISYFEEQSGRAFIAVKKMGDLDTKPFQKAMKRKYSEEEANEKALELCSLWEQNLKDSSWHPFKVITDKGNCKEIIDEEDERLKYLQNEYGDEVYMAVTDALKEMNEYNPSGRYVVSELWNFKEGRKATLREGMEDILKKWRRLHKRKRT</sequence>
<comment type="caution">
    <text evidence="3">The sequence shown here is derived from an EMBL/GenBank/DDBJ whole genome shotgun (WGS) entry which is preliminary data.</text>
</comment>
<protein>
    <recommendedName>
        <fullName evidence="2">Factor of DNA methylation 1-5/IDN2 domain-containing protein</fullName>
    </recommendedName>
</protein>
<accession>A0AA39A1Y1</accession>
<keyword evidence="1" id="KW-0175">Coiled coil</keyword>